<evidence type="ECO:0000256" key="2">
    <source>
        <dbReference type="SAM" id="MobiDB-lite"/>
    </source>
</evidence>
<gene>
    <name evidence="3" type="primary">Cnig_chr_II.g8049</name>
    <name evidence="3" type="ORF">B9Z55_008049</name>
</gene>
<keyword evidence="1" id="KW-0175">Coiled coil</keyword>
<dbReference type="EMBL" id="PDUG01000002">
    <property type="protein sequence ID" value="PIC49441.1"/>
    <property type="molecule type" value="Genomic_DNA"/>
</dbReference>
<keyword evidence="4" id="KW-1185">Reference proteome</keyword>
<feature type="coiled-coil region" evidence="1">
    <location>
        <begin position="87"/>
        <end position="118"/>
    </location>
</feature>
<proteinExistence type="predicted"/>
<comment type="caution">
    <text evidence="3">The sequence shown here is derived from an EMBL/GenBank/DDBJ whole genome shotgun (WGS) entry which is preliminary data.</text>
</comment>
<feature type="region of interest" description="Disordered" evidence="2">
    <location>
        <begin position="19"/>
        <end position="38"/>
    </location>
</feature>
<organism evidence="3 4">
    <name type="scientific">Caenorhabditis nigoni</name>
    <dbReference type="NCBI Taxonomy" id="1611254"/>
    <lineage>
        <taxon>Eukaryota</taxon>
        <taxon>Metazoa</taxon>
        <taxon>Ecdysozoa</taxon>
        <taxon>Nematoda</taxon>
        <taxon>Chromadorea</taxon>
        <taxon>Rhabditida</taxon>
        <taxon>Rhabditina</taxon>
        <taxon>Rhabditomorpha</taxon>
        <taxon>Rhabditoidea</taxon>
        <taxon>Rhabditidae</taxon>
        <taxon>Peloderinae</taxon>
        <taxon>Caenorhabditis</taxon>
    </lineage>
</organism>
<dbReference type="Proteomes" id="UP000230233">
    <property type="component" value="Chromosome II"/>
</dbReference>
<reference evidence="4" key="1">
    <citation type="submission" date="2017-10" db="EMBL/GenBank/DDBJ databases">
        <title>Rapid genome shrinkage in a self-fertile nematode reveals novel sperm competition proteins.</title>
        <authorList>
            <person name="Yin D."/>
            <person name="Schwarz E.M."/>
            <person name="Thomas C.G."/>
            <person name="Felde R.L."/>
            <person name="Korf I.F."/>
            <person name="Cutter A.D."/>
            <person name="Schartner C.M."/>
            <person name="Ralston E.J."/>
            <person name="Meyer B.J."/>
            <person name="Haag E.S."/>
        </authorList>
    </citation>
    <scope>NUCLEOTIDE SEQUENCE [LARGE SCALE GENOMIC DNA]</scope>
    <source>
        <strain evidence="4">JU1422</strain>
    </source>
</reference>
<evidence type="ECO:0000256" key="1">
    <source>
        <dbReference type="SAM" id="Coils"/>
    </source>
</evidence>
<accession>A0A2G5VCN1</accession>
<evidence type="ECO:0000313" key="3">
    <source>
        <dbReference type="EMBL" id="PIC49441.1"/>
    </source>
</evidence>
<protein>
    <submittedName>
        <fullName evidence="3">Uncharacterized protein</fullName>
    </submittedName>
</protein>
<name>A0A2G5VCN1_9PELO</name>
<dbReference type="AlphaFoldDB" id="A0A2G5VCN1"/>
<sequence>MPTEEEEYIETLKKNREKCKKDAQRKRKEEVEDFEMTSRAELDSKLKPMEEKKMEEIQTIRDFGKERVDGINERKWEENQEFLRIEEETVGRERKNLESDLEEIKNQNQADLKNLKSKNLMVEMVSGTFWKI</sequence>
<evidence type="ECO:0000313" key="4">
    <source>
        <dbReference type="Proteomes" id="UP000230233"/>
    </source>
</evidence>